<dbReference type="PATRIC" id="fig|1300341.3.peg.3083"/>
<keyword evidence="2" id="KW-0472">Membrane</keyword>
<feature type="transmembrane region" description="Helical" evidence="2">
    <location>
        <begin position="32"/>
        <end position="51"/>
    </location>
</feature>
<keyword evidence="2" id="KW-1133">Transmembrane helix</keyword>
<protein>
    <submittedName>
        <fullName evidence="3">Uncharacterized protein</fullName>
    </submittedName>
</protein>
<reference evidence="3 4" key="1">
    <citation type="submission" date="2015-09" db="EMBL/GenBank/DDBJ databases">
        <title>Genome sequence of the marine flavobacterium Croceitalea dokdonensis DOKDO 023 that contains proton- and sodium-pumping rhodopsins.</title>
        <authorList>
            <person name="Kwon S.-K."/>
            <person name="Lee H.K."/>
            <person name="Kwak M.-J."/>
            <person name="Kim J.F."/>
        </authorList>
    </citation>
    <scope>NUCLEOTIDE SEQUENCE [LARGE SCALE GENOMIC DNA]</scope>
    <source>
        <strain evidence="3 4">DOKDO 023</strain>
    </source>
</reference>
<accession>A0A0P7AZE0</accession>
<keyword evidence="2" id="KW-0812">Transmembrane</keyword>
<feature type="transmembrane region" description="Helical" evidence="2">
    <location>
        <begin position="57"/>
        <end position="76"/>
    </location>
</feature>
<dbReference type="EMBL" id="LDJX01000006">
    <property type="protein sequence ID" value="KPM30952.1"/>
    <property type="molecule type" value="Genomic_DNA"/>
</dbReference>
<dbReference type="AlphaFoldDB" id="A0A0P7AZE0"/>
<feature type="transmembrane region" description="Helical" evidence="2">
    <location>
        <begin position="317"/>
        <end position="335"/>
    </location>
</feature>
<dbReference type="RefSeq" id="WP_054559933.1">
    <property type="nucleotide sequence ID" value="NZ_LDJX01000006.1"/>
</dbReference>
<feature type="coiled-coil region" evidence="1">
    <location>
        <begin position="269"/>
        <end position="296"/>
    </location>
</feature>
<name>A0A0P7AZE0_9FLAO</name>
<proteinExistence type="predicted"/>
<gene>
    <name evidence="3" type="ORF">I595_2931</name>
</gene>
<sequence length="352" mass="39777">MANQANQNNNDEIDLGQLFQLIGRGVQKISNFFAAIIKSLFAGLIAILLFIQNNALVLIISAILGAAAGYILDNILPEKYISKMVVEPNFNSVQQLYNNIDFYNDLADAKDSIALSNALSISVTRAAEIKEIFVESYSDENQKIKLFDDFIRELDSTTVSALDYQSYLENFNSMDARFHQISVVSTDNTVAKKIQPAIVSSISVNSYFKLQKQISDSNLDLQERIYLQQLQEIDSLQKLYKTVLVKEAEKPMQGTNINLAENGESQNKELALVQERDVLKNRLVQLNQERANKSEIINIISDFPSRGVKLKGFWNRYVYFLPVFLVVGMIFLLLVRNLNTFLKTKHGNVAKA</sequence>
<evidence type="ECO:0000313" key="3">
    <source>
        <dbReference type="EMBL" id="KPM30952.1"/>
    </source>
</evidence>
<evidence type="ECO:0000313" key="4">
    <source>
        <dbReference type="Proteomes" id="UP000050280"/>
    </source>
</evidence>
<keyword evidence="1" id="KW-0175">Coiled coil</keyword>
<dbReference type="Proteomes" id="UP000050280">
    <property type="component" value="Unassembled WGS sequence"/>
</dbReference>
<keyword evidence="4" id="KW-1185">Reference proteome</keyword>
<organism evidence="3 4">
    <name type="scientific">Croceitalea dokdonensis DOKDO 023</name>
    <dbReference type="NCBI Taxonomy" id="1300341"/>
    <lineage>
        <taxon>Bacteria</taxon>
        <taxon>Pseudomonadati</taxon>
        <taxon>Bacteroidota</taxon>
        <taxon>Flavobacteriia</taxon>
        <taxon>Flavobacteriales</taxon>
        <taxon>Flavobacteriaceae</taxon>
        <taxon>Croceitalea</taxon>
    </lineage>
</organism>
<evidence type="ECO:0000256" key="1">
    <source>
        <dbReference type="SAM" id="Coils"/>
    </source>
</evidence>
<comment type="caution">
    <text evidence="3">The sequence shown here is derived from an EMBL/GenBank/DDBJ whole genome shotgun (WGS) entry which is preliminary data.</text>
</comment>
<dbReference type="OrthoDB" id="1452530at2"/>
<evidence type="ECO:0000256" key="2">
    <source>
        <dbReference type="SAM" id="Phobius"/>
    </source>
</evidence>
<dbReference type="STRING" id="1300341.I595_2931"/>